<proteinExistence type="predicted"/>
<reference evidence="2" key="1">
    <citation type="submission" date="2014-11" db="EMBL/GenBank/DDBJ databases">
        <authorList>
            <person name="Amaro Gonzalez C."/>
        </authorList>
    </citation>
    <scope>NUCLEOTIDE SEQUENCE</scope>
</reference>
<evidence type="ECO:0000313" key="2">
    <source>
        <dbReference type="EMBL" id="JAH63024.1"/>
    </source>
</evidence>
<dbReference type="AlphaFoldDB" id="A0A0E9UAW9"/>
<reference evidence="2" key="2">
    <citation type="journal article" date="2015" name="Fish Shellfish Immunol.">
        <title>Early steps in the European eel (Anguilla anguilla)-Vibrio vulnificus interaction in the gills: Role of the RtxA13 toxin.</title>
        <authorList>
            <person name="Callol A."/>
            <person name="Pajuelo D."/>
            <person name="Ebbesson L."/>
            <person name="Teles M."/>
            <person name="MacKenzie S."/>
            <person name="Amaro C."/>
        </authorList>
    </citation>
    <scope>NUCLEOTIDE SEQUENCE</scope>
</reference>
<accession>A0A0E9UAW9</accession>
<feature type="region of interest" description="Disordered" evidence="1">
    <location>
        <begin position="1"/>
        <end position="54"/>
    </location>
</feature>
<feature type="compositionally biased region" description="Basic and acidic residues" evidence="1">
    <location>
        <begin position="10"/>
        <end position="41"/>
    </location>
</feature>
<sequence>MFAYVSRSFTSEKDERARERESASVTAEGRKQREGGAEKAREKKVKRTIRERKK</sequence>
<organism evidence="2">
    <name type="scientific">Anguilla anguilla</name>
    <name type="common">European freshwater eel</name>
    <name type="synonym">Muraena anguilla</name>
    <dbReference type="NCBI Taxonomy" id="7936"/>
    <lineage>
        <taxon>Eukaryota</taxon>
        <taxon>Metazoa</taxon>
        <taxon>Chordata</taxon>
        <taxon>Craniata</taxon>
        <taxon>Vertebrata</taxon>
        <taxon>Euteleostomi</taxon>
        <taxon>Actinopterygii</taxon>
        <taxon>Neopterygii</taxon>
        <taxon>Teleostei</taxon>
        <taxon>Anguilliformes</taxon>
        <taxon>Anguillidae</taxon>
        <taxon>Anguilla</taxon>
    </lineage>
</organism>
<evidence type="ECO:0000256" key="1">
    <source>
        <dbReference type="SAM" id="MobiDB-lite"/>
    </source>
</evidence>
<dbReference type="EMBL" id="GBXM01045553">
    <property type="protein sequence ID" value="JAH63024.1"/>
    <property type="molecule type" value="Transcribed_RNA"/>
</dbReference>
<protein>
    <submittedName>
        <fullName evidence="2">Uncharacterized protein</fullName>
    </submittedName>
</protein>
<feature type="compositionally biased region" description="Basic residues" evidence="1">
    <location>
        <begin position="42"/>
        <end position="54"/>
    </location>
</feature>
<name>A0A0E9UAW9_ANGAN</name>